<reference evidence="1" key="2">
    <citation type="submission" date="2020-09" db="EMBL/GenBank/DDBJ databases">
        <authorList>
            <person name="Sun Q."/>
            <person name="Ohkuma M."/>
        </authorList>
    </citation>
    <scope>NUCLEOTIDE SEQUENCE</scope>
    <source>
        <strain evidence="1">JCM 3313</strain>
    </source>
</reference>
<comment type="caution">
    <text evidence="1">The sequence shown here is derived from an EMBL/GenBank/DDBJ whole genome shotgun (WGS) entry which is preliminary data.</text>
</comment>
<dbReference type="Proteomes" id="UP000639606">
    <property type="component" value="Unassembled WGS sequence"/>
</dbReference>
<protein>
    <submittedName>
        <fullName evidence="1">Uncharacterized protein</fullName>
    </submittedName>
</protein>
<dbReference type="EMBL" id="BMRG01000003">
    <property type="protein sequence ID" value="GGP49449.1"/>
    <property type="molecule type" value="Genomic_DNA"/>
</dbReference>
<evidence type="ECO:0000313" key="1">
    <source>
        <dbReference type="EMBL" id="GGP49449.1"/>
    </source>
</evidence>
<sequence length="65" mass="6875">MSNGVHLESWVKIEGGCPIAVQVVGTETQLRLGGRTDGLDLVLTSEALHNLLEKCTEAAQLVSAD</sequence>
<accession>A0A918AK91</accession>
<dbReference type="RefSeq" id="WP_189223089.1">
    <property type="nucleotide sequence ID" value="NZ_BMRG01000003.1"/>
</dbReference>
<name>A0A918AK91_9PSEU</name>
<reference evidence="1" key="1">
    <citation type="journal article" date="2014" name="Int. J. Syst. Evol. Microbiol.">
        <title>Complete genome sequence of Corynebacterium casei LMG S-19264T (=DSM 44701T), isolated from a smear-ripened cheese.</title>
        <authorList>
            <consortium name="US DOE Joint Genome Institute (JGI-PGF)"/>
            <person name="Walter F."/>
            <person name="Albersmeier A."/>
            <person name="Kalinowski J."/>
            <person name="Ruckert C."/>
        </authorList>
    </citation>
    <scope>NUCLEOTIDE SEQUENCE</scope>
    <source>
        <strain evidence="1">JCM 3313</strain>
    </source>
</reference>
<gene>
    <name evidence="1" type="ORF">GCM10010185_22030</name>
</gene>
<proteinExistence type="predicted"/>
<dbReference type="AlphaFoldDB" id="A0A918AK91"/>
<keyword evidence="2" id="KW-1185">Reference proteome</keyword>
<evidence type="ECO:0000313" key="2">
    <source>
        <dbReference type="Proteomes" id="UP000639606"/>
    </source>
</evidence>
<organism evidence="1 2">
    <name type="scientific">Saccharothrix coeruleofusca</name>
    <dbReference type="NCBI Taxonomy" id="33919"/>
    <lineage>
        <taxon>Bacteria</taxon>
        <taxon>Bacillati</taxon>
        <taxon>Actinomycetota</taxon>
        <taxon>Actinomycetes</taxon>
        <taxon>Pseudonocardiales</taxon>
        <taxon>Pseudonocardiaceae</taxon>
        <taxon>Saccharothrix</taxon>
    </lineage>
</organism>